<dbReference type="Proteomes" id="UP000001349">
    <property type="component" value="Chromosome"/>
</dbReference>
<dbReference type="PANTHER" id="PTHR43169">
    <property type="entry name" value="EXSB FAMILY PROTEIN"/>
    <property type="match status" value="1"/>
</dbReference>
<reference evidence="1 2" key="1">
    <citation type="submission" date="2009-01" db="EMBL/GenBank/DDBJ databases">
        <title>Complete sequence of Clostridium cellulolyticum H10.</title>
        <authorList>
            <consortium name="US DOE Joint Genome Institute"/>
            <person name="Lucas S."/>
            <person name="Copeland A."/>
            <person name="Lapidus A."/>
            <person name="Glavina del Rio T."/>
            <person name="Dalin E."/>
            <person name="Tice H."/>
            <person name="Bruce D."/>
            <person name="Goodwin L."/>
            <person name="Pitluck S."/>
            <person name="Chertkov O."/>
            <person name="Saunders E."/>
            <person name="Brettin T."/>
            <person name="Detter J.C."/>
            <person name="Han C."/>
            <person name="Larimer F."/>
            <person name="Land M."/>
            <person name="Hauser L."/>
            <person name="Kyrpides N."/>
            <person name="Ivanova N."/>
            <person name="Zhou J."/>
            <person name="Richardson P."/>
        </authorList>
    </citation>
    <scope>NUCLEOTIDE SEQUENCE [LARGE SCALE GENOMIC DNA]</scope>
    <source>
        <strain evidence="2">ATCC 35319 / DSM 5812 / JCM 6584 / H10</strain>
    </source>
</reference>
<organism evidence="1 2">
    <name type="scientific">Ruminiclostridium cellulolyticum (strain ATCC 35319 / DSM 5812 / JCM 6584 / H10)</name>
    <name type="common">Clostridium cellulolyticum</name>
    <dbReference type="NCBI Taxonomy" id="394503"/>
    <lineage>
        <taxon>Bacteria</taxon>
        <taxon>Bacillati</taxon>
        <taxon>Bacillota</taxon>
        <taxon>Clostridia</taxon>
        <taxon>Eubacteriales</taxon>
        <taxon>Oscillospiraceae</taxon>
        <taxon>Ruminiclostridium</taxon>
    </lineage>
</organism>
<sequence>MRECKNCVLPETYSGIEFDEKGVCNYCNDFMEKKNSSQEKLYFKNEDELAERLKEYKGLRGKYDVLVPLSGGVDSSVALINIVEKFKLRPLVFHNDHGYEDETATDNVRKLCRELNVDMILWQNDFTFMKKLWKYFNECNIQGLNACYVCGNILYLNALELASNFDIPLIINGYSKGQAALIGDQEKGSKQLEKMIEVIRNTGDVEFFEEFARKYEFLGRQKIFKDPNDLIAGINAEKILIIPFYIFKFYKTDKEVLKKICMDRFDWKPLKTTYPARTTNCEMIWLNTYMDIRKMNYSAYTDEYSILIREGEISREQAAEDLEFNPPEGLLDRLARDIGIDLNNIESKSGINEDEEKNINDFDIDFNF</sequence>
<name>B8I5H9_RUMCH</name>
<proteinExistence type="predicted"/>
<dbReference type="eggNOG" id="COG0037">
    <property type="taxonomic scope" value="Bacteria"/>
</dbReference>
<evidence type="ECO:0000313" key="1">
    <source>
        <dbReference type="EMBL" id="ACL76715.1"/>
    </source>
</evidence>
<dbReference type="STRING" id="394503.Ccel_2382"/>
<dbReference type="InterPro" id="IPR052188">
    <property type="entry name" value="Ni-pincer_cofactor_biosynth"/>
</dbReference>
<dbReference type="SUPFAM" id="SSF52402">
    <property type="entry name" value="Adenine nucleotide alpha hydrolases-like"/>
    <property type="match status" value="1"/>
</dbReference>
<dbReference type="InterPro" id="IPR014729">
    <property type="entry name" value="Rossmann-like_a/b/a_fold"/>
</dbReference>
<protein>
    <submittedName>
        <fullName evidence="1">Uncharacterized protein</fullName>
    </submittedName>
</protein>
<dbReference type="AlphaFoldDB" id="B8I5H9"/>
<dbReference type="HOGENOM" id="CLU_056004_0_0_9"/>
<gene>
    <name evidence="1" type="ordered locus">Ccel_2382</name>
</gene>
<dbReference type="EMBL" id="CP001348">
    <property type="protein sequence ID" value="ACL76715.1"/>
    <property type="molecule type" value="Genomic_DNA"/>
</dbReference>
<dbReference type="KEGG" id="cce:Ccel_2382"/>
<dbReference type="Gene3D" id="3.40.50.620">
    <property type="entry name" value="HUPs"/>
    <property type="match status" value="1"/>
</dbReference>
<dbReference type="Pfam" id="PF03054">
    <property type="entry name" value="tRNA_Me_trans"/>
    <property type="match status" value="1"/>
</dbReference>
<accession>B8I5H9</accession>
<evidence type="ECO:0000313" key="2">
    <source>
        <dbReference type="Proteomes" id="UP000001349"/>
    </source>
</evidence>
<dbReference type="PANTHER" id="PTHR43169:SF3">
    <property type="entry name" value="ATPASE, PP-LOOP SUPERFAMILY-RELATED"/>
    <property type="match status" value="1"/>
</dbReference>
<dbReference type="RefSeq" id="WP_015925804.1">
    <property type="nucleotide sequence ID" value="NC_011898.1"/>
</dbReference>
<keyword evidence="2" id="KW-1185">Reference proteome</keyword>
<dbReference type="OrthoDB" id="702at2"/>